<comment type="caution">
    <text evidence="2">The sequence shown here is derived from an EMBL/GenBank/DDBJ whole genome shotgun (WGS) entry which is preliminary data.</text>
</comment>
<feature type="non-terminal residue" evidence="2">
    <location>
        <position position="41"/>
    </location>
</feature>
<evidence type="ECO:0000256" key="1">
    <source>
        <dbReference type="SAM" id="MobiDB-lite"/>
    </source>
</evidence>
<organism evidence="2">
    <name type="scientific">Escherichia coli</name>
    <dbReference type="NCBI Taxonomy" id="562"/>
    <lineage>
        <taxon>Bacteria</taxon>
        <taxon>Pseudomonadati</taxon>
        <taxon>Pseudomonadota</taxon>
        <taxon>Gammaproteobacteria</taxon>
        <taxon>Enterobacterales</taxon>
        <taxon>Enterobacteriaceae</taxon>
        <taxon>Escherichia</taxon>
    </lineage>
</organism>
<dbReference type="AlphaFoldDB" id="A0A6C9EEX2"/>
<sequence>MSQGFPRIRSMTQEDVHFVDKSAESEVGSPADSAVSVPTLS</sequence>
<feature type="compositionally biased region" description="Basic and acidic residues" evidence="1">
    <location>
        <begin position="12"/>
        <end position="24"/>
    </location>
</feature>
<dbReference type="EMBL" id="WKYP01000291">
    <property type="protein sequence ID" value="MSD82572.1"/>
    <property type="molecule type" value="Genomic_DNA"/>
</dbReference>
<protein>
    <submittedName>
        <fullName evidence="2">Phosphoserine phosphatase SerB</fullName>
    </submittedName>
</protein>
<feature type="region of interest" description="Disordered" evidence="1">
    <location>
        <begin position="1"/>
        <end position="41"/>
    </location>
</feature>
<evidence type="ECO:0000313" key="2">
    <source>
        <dbReference type="EMBL" id="MSD82572.1"/>
    </source>
</evidence>
<reference evidence="2" key="1">
    <citation type="journal article" date="2019" name="Nat. Med.">
        <title>A library of human gut bacterial isolates paired with longitudinal multiomics data enables mechanistic microbiome research.</title>
        <authorList>
            <person name="Poyet M."/>
            <person name="Groussin M."/>
            <person name="Gibbons S.M."/>
            <person name="Avila-Pacheco J."/>
            <person name="Jiang X."/>
            <person name="Kearney S.M."/>
            <person name="Perrotta A.R."/>
            <person name="Berdy B."/>
            <person name="Zhao S."/>
            <person name="Lieberman T.D."/>
            <person name="Swanson P.K."/>
            <person name="Smith M."/>
            <person name="Roesemann S."/>
            <person name="Alexander J.E."/>
            <person name="Rich S.A."/>
            <person name="Livny J."/>
            <person name="Vlamakis H."/>
            <person name="Clish C."/>
            <person name="Bullock K."/>
            <person name="Deik A."/>
            <person name="Scott J."/>
            <person name="Pierce K.A."/>
            <person name="Xavier R.J."/>
            <person name="Alm E.J."/>
        </authorList>
    </citation>
    <scope>NUCLEOTIDE SEQUENCE</scope>
    <source>
        <strain evidence="2">BIOML-A260</strain>
    </source>
</reference>
<gene>
    <name evidence="2" type="ORF">GKG27_26890</name>
</gene>
<accession>A0A6C9EEX2</accession>
<name>A0A6C9EEX2_ECOLX</name>
<proteinExistence type="predicted"/>